<protein>
    <submittedName>
        <fullName evidence="2">DUF1223 domain-containing protein</fullName>
    </submittedName>
</protein>
<feature type="chain" id="PRO_5035468805" evidence="1">
    <location>
        <begin position="22"/>
        <end position="253"/>
    </location>
</feature>
<evidence type="ECO:0000313" key="3">
    <source>
        <dbReference type="Proteomes" id="UP000648908"/>
    </source>
</evidence>
<evidence type="ECO:0000313" key="2">
    <source>
        <dbReference type="EMBL" id="MBL4917682.1"/>
    </source>
</evidence>
<dbReference type="SUPFAM" id="SSF52833">
    <property type="entry name" value="Thioredoxin-like"/>
    <property type="match status" value="1"/>
</dbReference>
<feature type="signal peptide" evidence="1">
    <location>
        <begin position="1"/>
        <end position="21"/>
    </location>
</feature>
<dbReference type="InterPro" id="IPR010634">
    <property type="entry name" value="DUF1223"/>
</dbReference>
<keyword evidence="1" id="KW-0732">Signal</keyword>
<evidence type="ECO:0000256" key="1">
    <source>
        <dbReference type="SAM" id="SignalP"/>
    </source>
</evidence>
<reference evidence="2" key="1">
    <citation type="submission" date="2021-01" db="EMBL/GenBank/DDBJ databases">
        <title>Tabrizicola alba sp. nov. a motile alkaliphilic bacterium isolated from a soda lake.</title>
        <authorList>
            <person name="Szuroczki S."/>
            <person name="Abbaszade G."/>
            <person name="Schumann P."/>
            <person name="Toth E."/>
        </authorList>
    </citation>
    <scope>NUCLEOTIDE SEQUENCE</scope>
    <source>
        <strain evidence="2">DMG-N-6</strain>
    </source>
</reference>
<sequence>MAGRFVAAVAGMMALAGTAIAQQGTTQQEGVTAPAAQPVMPAPVVIELYTSQGCSSCPPADEFMARLAEDPRVIALALHVDYWDYLGWKDRFADAQFTARQKSYAKAIRDRMVYTPQMIVQGQERVVGSRVEEVEAAILRHIDRPGTVHLVVERETGGTGRIIIRAEADPPPKSALRVQLVRYRPSEEVEIGRGENSGRSMIYHNIVTSWQVLGEWNGQSPLVMEAEAAGSEPAVVILQSEGPSEIVAAQRLP</sequence>
<organism evidence="2 3">
    <name type="scientific">Szabonella alba</name>
    <dbReference type="NCBI Taxonomy" id="2804194"/>
    <lineage>
        <taxon>Bacteria</taxon>
        <taxon>Pseudomonadati</taxon>
        <taxon>Pseudomonadota</taxon>
        <taxon>Alphaproteobacteria</taxon>
        <taxon>Rhodobacterales</taxon>
        <taxon>Paracoccaceae</taxon>
        <taxon>Szabonella</taxon>
    </lineage>
</organism>
<dbReference type="Proteomes" id="UP000648908">
    <property type="component" value="Unassembled WGS sequence"/>
</dbReference>
<dbReference type="EMBL" id="JAESVN010000004">
    <property type="protein sequence ID" value="MBL4917682.1"/>
    <property type="molecule type" value="Genomic_DNA"/>
</dbReference>
<dbReference type="PANTHER" id="PTHR36057">
    <property type="match status" value="1"/>
</dbReference>
<proteinExistence type="predicted"/>
<comment type="caution">
    <text evidence="2">The sequence shown here is derived from an EMBL/GenBank/DDBJ whole genome shotgun (WGS) entry which is preliminary data.</text>
</comment>
<dbReference type="PANTHER" id="PTHR36057:SF1">
    <property type="entry name" value="LIPOPROTEIN LIPID ATTACHMENT SITE-LIKE PROTEIN, PUTATIVE (DUF1223)-RELATED"/>
    <property type="match status" value="1"/>
</dbReference>
<dbReference type="AlphaFoldDB" id="A0A8K0VE72"/>
<accession>A0A8K0VE72</accession>
<dbReference type="Pfam" id="PF06764">
    <property type="entry name" value="DUF1223"/>
    <property type="match status" value="1"/>
</dbReference>
<keyword evidence="3" id="KW-1185">Reference proteome</keyword>
<gene>
    <name evidence="2" type="ORF">JL811_10655</name>
</gene>
<name>A0A8K0VE72_9RHOB</name>
<dbReference type="InterPro" id="IPR036249">
    <property type="entry name" value="Thioredoxin-like_sf"/>
</dbReference>